<evidence type="ECO:0000313" key="2">
    <source>
        <dbReference type="EMBL" id="TDL17119.1"/>
    </source>
</evidence>
<dbReference type="NCBIfam" id="TIGR02452">
    <property type="entry name" value="TIGR02452 family protein"/>
    <property type="match status" value="1"/>
</dbReference>
<evidence type="ECO:0000313" key="3">
    <source>
        <dbReference type="Proteomes" id="UP000294933"/>
    </source>
</evidence>
<keyword evidence="3" id="KW-1185">Reference proteome</keyword>
<proteinExistence type="predicted"/>
<dbReference type="InterPro" id="IPR019261">
    <property type="entry name" value="PARG_cat_microbial"/>
</dbReference>
<feature type="domain" description="Microbial-type PARG catalytic" evidence="1">
    <location>
        <begin position="15"/>
        <end position="173"/>
    </location>
</feature>
<dbReference type="VEuPathDB" id="FungiDB:BD410DRAFT_794594"/>
<dbReference type="InterPro" id="IPR012664">
    <property type="entry name" value="CHP02452"/>
</dbReference>
<reference evidence="2 3" key="1">
    <citation type="submission" date="2018-06" db="EMBL/GenBank/DDBJ databases">
        <title>A transcriptomic atlas of mushroom development highlights an independent origin of complex multicellularity.</title>
        <authorList>
            <consortium name="DOE Joint Genome Institute"/>
            <person name="Krizsan K."/>
            <person name="Almasi E."/>
            <person name="Merenyi Z."/>
            <person name="Sahu N."/>
            <person name="Viragh M."/>
            <person name="Koszo T."/>
            <person name="Mondo S."/>
            <person name="Kiss B."/>
            <person name="Balint B."/>
            <person name="Kues U."/>
            <person name="Barry K."/>
            <person name="Hegedus J.C."/>
            <person name="Henrissat B."/>
            <person name="Johnson J."/>
            <person name="Lipzen A."/>
            <person name="Ohm R."/>
            <person name="Nagy I."/>
            <person name="Pangilinan J."/>
            <person name="Yan J."/>
            <person name="Xiong Y."/>
            <person name="Grigoriev I.V."/>
            <person name="Hibbett D.S."/>
            <person name="Nagy L.G."/>
        </authorList>
    </citation>
    <scope>NUCLEOTIDE SEQUENCE [LARGE SCALE GENOMIC DNA]</scope>
    <source>
        <strain evidence="2 3">SZMC22713</strain>
    </source>
</reference>
<dbReference type="Gene3D" id="3.40.220.10">
    <property type="entry name" value="Leucine Aminopeptidase, subunit E, domain 1"/>
    <property type="match status" value="1"/>
</dbReference>
<accession>A0A4Y7PRB4</accession>
<dbReference type="AlphaFoldDB" id="A0A4Y7PRB4"/>
<dbReference type="EMBL" id="ML170227">
    <property type="protein sequence ID" value="TDL17119.1"/>
    <property type="molecule type" value="Genomic_DNA"/>
</dbReference>
<dbReference type="SUPFAM" id="SSF52949">
    <property type="entry name" value="Macro domain-like"/>
    <property type="match status" value="1"/>
</dbReference>
<evidence type="ECO:0000259" key="1">
    <source>
        <dbReference type="Pfam" id="PF10021"/>
    </source>
</evidence>
<gene>
    <name evidence="2" type="ORF">BD410DRAFT_794594</name>
</gene>
<dbReference type="Pfam" id="PF10021">
    <property type="entry name" value="PARG_cat_microb"/>
    <property type="match status" value="1"/>
</dbReference>
<dbReference type="PANTHER" id="PTHR35596">
    <property type="entry name" value="DUF2263 DOMAIN-CONTAINING PROTEIN"/>
    <property type="match status" value="1"/>
</dbReference>
<name>A0A4Y7PRB4_9AGAM</name>
<organism evidence="2 3">
    <name type="scientific">Rickenella mellea</name>
    <dbReference type="NCBI Taxonomy" id="50990"/>
    <lineage>
        <taxon>Eukaryota</taxon>
        <taxon>Fungi</taxon>
        <taxon>Dikarya</taxon>
        <taxon>Basidiomycota</taxon>
        <taxon>Agaricomycotina</taxon>
        <taxon>Agaricomycetes</taxon>
        <taxon>Hymenochaetales</taxon>
        <taxon>Rickenellaceae</taxon>
        <taxon>Rickenella</taxon>
    </lineage>
</organism>
<dbReference type="OrthoDB" id="9985428at2759"/>
<protein>
    <recommendedName>
        <fullName evidence="1">Microbial-type PARG catalytic domain-containing protein</fullName>
    </recommendedName>
</protein>
<sequence length="306" mass="34200">MSNRTDQRRTRVDIARTTLDALEAKKFTLDGEVIDMADFVNKSVEDTRLYDSNSILSSWQSNFPSHISSTLQRNNISILEISVLAGARHLASTRPHPDHKIGVLNFASAKNPGGGFLSGAQSQEESIARSSSLYPTLMTSTSKPYYATHKRDPKNGLYSHSMIYSPGVLLFRHDSGEWLKPIEVDVVTSPAVNAGVVRREARKAWKPESADLQIEPVMRERMARILHLFEMNGVRNLVLGSFGTGVFKNDVKMVARIWADLLGREGSRFEKSFEEVVFAILDKETFTKFEEAFHARRAEADGPSPA</sequence>
<dbReference type="STRING" id="50990.A0A4Y7PRB4"/>
<dbReference type="PANTHER" id="PTHR35596:SF1">
    <property type="entry name" value="MICROBIAL-TYPE PARG CATALYTIC DOMAIN-CONTAINING PROTEIN"/>
    <property type="match status" value="1"/>
</dbReference>
<dbReference type="PIRSF" id="PIRSF014899">
    <property type="entry name" value="UCP014899"/>
    <property type="match status" value="1"/>
</dbReference>
<dbReference type="InterPro" id="IPR043472">
    <property type="entry name" value="Macro_dom-like"/>
</dbReference>
<dbReference type="Proteomes" id="UP000294933">
    <property type="component" value="Unassembled WGS sequence"/>
</dbReference>